<name>A0A179D361_9BACT</name>
<sequence length="39" mass="4696">MAKTFPVKPSQKITVNPITIAKILLFLWFILYLLLFYFY</sequence>
<evidence type="ECO:0000313" key="3">
    <source>
        <dbReference type="Proteomes" id="UP000078390"/>
    </source>
</evidence>
<organism evidence="2 3">
    <name type="scientific">Thermosulfurimonas dismutans</name>
    <dbReference type="NCBI Taxonomy" id="999894"/>
    <lineage>
        <taxon>Bacteria</taxon>
        <taxon>Pseudomonadati</taxon>
        <taxon>Thermodesulfobacteriota</taxon>
        <taxon>Thermodesulfobacteria</taxon>
        <taxon>Thermodesulfobacteriales</taxon>
        <taxon>Thermodesulfobacteriaceae</taxon>
        <taxon>Thermosulfurimonas</taxon>
    </lineage>
</organism>
<feature type="transmembrane region" description="Helical" evidence="1">
    <location>
        <begin position="20"/>
        <end position="38"/>
    </location>
</feature>
<protein>
    <submittedName>
        <fullName evidence="2">Uncharacterized protein</fullName>
    </submittedName>
</protein>
<proteinExistence type="predicted"/>
<keyword evidence="1" id="KW-0472">Membrane</keyword>
<accession>A0A179D361</accession>
<keyword evidence="3" id="KW-1185">Reference proteome</keyword>
<dbReference type="AlphaFoldDB" id="A0A179D361"/>
<evidence type="ECO:0000313" key="2">
    <source>
        <dbReference type="EMBL" id="OAQ20068.1"/>
    </source>
</evidence>
<keyword evidence="1" id="KW-0812">Transmembrane</keyword>
<reference evidence="2 3" key="1">
    <citation type="submission" date="2016-04" db="EMBL/GenBank/DDBJ databases">
        <title>Genome analysis of Thermosulfurimonas dismutans, the first thermophilic sulfur-disproportionating bacterium of the phylum Thermodesulfobacteria.</title>
        <authorList>
            <person name="Mardanov A.V."/>
            <person name="Beletsky A.V."/>
            <person name="Kadnikov V.V."/>
            <person name="Slobodkin A.I."/>
            <person name="Ravin N.V."/>
        </authorList>
    </citation>
    <scope>NUCLEOTIDE SEQUENCE [LARGE SCALE GENOMIC DNA]</scope>
    <source>
        <strain evidence="2 3">S95</strain>
    </source>
</reference>
<dbReference type="Proteomes" id="UP000078390">
    <property type="component" value="Unassembled WGS sequence"/>
</dbReference>
<gene>
    <name evidence="2" type="ORF">TDIS_1888</name>
</gene>
<dbReference type="EMBL" id="LWLG01000017">
    <property type="protein sequence ID" value="OAQ20068.1"/>
    <property type="molecule type" value="Genomic_DNA"/>
</dbReference>
<keyword evidence="1" id="KW-1133">Transmembrane helix</keyword>
<comment type="caution">
    <text evidence="2">The sequence shown here is derived from an EMBL/GenBank/DDBJ whole genome shotgun (WGS) entry which is preliminary data.</text>
</comment>
<evidence type="ECO:0000256" key="1">
    <source>
        <dbReference type="SAM" id="Phobius"/>
    </source>
</evidence>